<reference evidence="4 5" key="1">
    <citation type="submission" date="2019-04" db="EMBL/GenBank/DDBJ databases">
        <title>A reverse ecology approach based on a biological definition of microbial populations.</title>
        <authorList>
            <person name="Arevalo P."/>
            <person name="Vaninsberghe D."/>
            <person name="Elsherbini J."/>
            <person name="Gore J."/>
            <person name="Polz M."/>
        </authorList>
    </citation>
    <scope>NUCLEOTIDE SEQUENCE [LARGE SCALE GENOMIC DNA]</scope>
    <source>
        <strain evidence="4 5">10N.261.46.F4</strain>
    </source>
</reference>
<keyword evidence="3" id="KW-0812">Transmembrane</keyword>
<name>A0A4U1ZCL6_9VIBR</name>
<protein>
    <submittedName>
        <fullName evidence="4">DUF2802 domain-containing protein</fullName>
    </submittedName>
</protein>
<sequence>MFEALSLIPVALLSGVGVFTLFVVLLISKVKRAIQKQLEQSRLQVRKLDKELQKSSKQLLEVRSVVVGLGQKVTEQQDLIKHLNERIVELEHADNDGRLYTRATKMVQLGAGINELIEECELPKAEAELMMSLQNKLAGKEKIPSLRSDPTLFDEKPADSRDRRDSPRRR</sequence>
<dbReference type="Proteomes" id="UP000307574">
    <property type="component" value="Unassembled WGS sequence"/>
</dbReference>
<evidence type="ECO:0000256" key="1">
    <source>
        <dbReference type="SAM" id="Coils"/>
    </source>
</evidence>
<dbReference type="AlphaFoldDB" id="A0A4U1ZCL6"/>
<keyword evidence="3" id="KW-1133">Transmembrane helix</keyword>
<dbReference type="RefSeq" id="WP_136980149.1">
    <property type="nucleotide sequence ID" value="NZ_SYUV01000028.1"/>
</dbReference>
<proteinExistence type="predicted"/>
<dbReference type="EMBL" id="SYUV01000028">
    <property type="protein sequence ID" value="TKF32385.1"/>
    <property type="molecule type" value="Genomic_DNA"/>
</dbReference>
<evidence type="ECO:0000256" key="2">
    <source>
        <dbReference type="SAM" id="MobiDB-lite"/>
    </source>
</evidence>
<dbReference type="InterPro" id="IPR021244">
    <property type="entry name" value="DUF2802"/>
</dbReference>
<keyword evidence="1" id="KW-0175">Coiled coil</keyword>
<accession>A0A4U1ZCL6</accession>
<evidence type="ECO:0000313" key="4">
    <source>
        <dbReference type="EMBL" id="TKF32385.1"/>
    </source>
</evidence>
<feature type="compositionally biased region" description="Basic and acidic residues" evidence="2">
    <location>
        <begin position="153"/>
        <end position="170"/>
    </location>
</feature>
<dbReference type="Pfam" id="PF10975">
    <property type="entry name" value="DUF2802"/>
    <property type="match status" value="1"/>
</dbReference>
<feature type="region of interest" description="Disordered" evidence="2">
    <location>
        <begin position="140"/>
        <end position="170"/>
    </location>
</feature>
<evidence type="ECO:0000313" key="5">
    <source>
        <dbReference type="Proteomes" id="UP000307574"/>
    </source>
</evidence>
<feature type="coiled-coil region" evidence="1">
    <location>
        <begin position="31"/>
        <end position="93"/>
    </location>
</feature>
<organism evidence="4 5">
    <name type="scientific">Vibrio kanaloae</name>
    <dbReference type="NCBI Taxonomy" id="170673"/>
    <lineage>
        <taxon>Bacteria</taxon>
        <taxon>Pseudomonadati</taxon>
        <taxon>Pseudomonadota</taxon>
        <taxon>Gammaproteobacteria</taxon>
        <taxon>Vibrionales</taxon>
        <taxon>Vibrionaceae</taxon>
        <taxon>Vibrio</taxon>
    </lineage>
</organism>
<feature type="transmembrane region" description="Helical" evidence="3">
    <location>
        <begin position="6"/>
        <end position="27"/>
    </location>
</feature>
<gene>
    <name evidence="4" type="ORF">FCV50_09480</name>
</gene>
<comment type="caution">
    <text evidence="4">The sequence shown here is derived from an EMBL/GenBank/DDBJ whole genome shotgun (WGS) entry which is preliminary data.</text>
</comment>
<keyword evidence="3" id="KW-0472">Membrane</keyword>
<evidence type="ECO:0000256" key="3">
    <source>
        <dbReference type="SAM" id="Phobius"/>
    </source>
</evidence>